<dbReference type="AlphaFoldDB" id="A0A172TN48"/>
<dbReference type="KEGG" id="pswu:SY83_21625"/>
<evidence type="ECO:0000313" key="4">
    <source>
        <dbReference type="EMBL" id="ANE48450.1"/>
    </source>
</evidence>
<evidence type="ECO:0000256" key="2">
    <source>
        <dbReference type="SAM" id="Phobius"/>
    </source>
</evidence>
<dbReference type="OrthoDB" id="2655161at2"/>
<protein>
    <recommendedName>
        <fullName evidence="3">Sporulation membrane protein YtrI C-terminal domain-containing protein</fullName>
    </recommendedName>
</protein>
<name>A0A172TN48_9BACL</name>
<feature type="domain" description="Sporulation membrane protein YtrI C-terminal" evidence="3">
    <location>
        <begin position="73"/>
        <end position="157"/>
    </location>
</feature>
<keyword evidence="2" id="KW-1133">Transmembrane helix</keyword>
<keyword evidence="5" id="KW-1185">Reference proteome</keyword>
<dbReference type="PROSITE" id="PS51257">
    <property type="entry name" value="PROKAR_LIPOPROTEIN"/>
    <property type="match status" value="1"/>
</dbReference>
<dbReference type="Pfam" id="PF26347">
    <property type="entry name" value="YtrI_sporulation"/>
    <property type="match status" value="1"/>
</dbReference>
<keyword evidence="1" id="KW-0175">Coiled coil</keyword>
<accession>A0A172TN48</accession>
<dbReference type="Proteomes" id="UP000076927">
    <property type="component" value="Chromosome"/>
</dbReference>
<feature type="coiled-coil region" evidence="1">
    <location>
        <begin position="38"/>
        <end position="65"/>
    </location>
</feature>
<dbReference type="RefSeq" id="WP_068610316.1">
    <property type="nucleotide sequence ID" value="NZ_CP011388.1"/>
</dbReference>
<keyword evidence="2" id="KW-0812">Transmembrane</keyword>
<keyword evidence="2" id="KW-0472">Membrane</keyword>
<gene>
    <name evidence="4" type="ORF">SY83_21625</name>
</gene>
<evidence type="ECO:0000256" key="1">
    <source>
        <dbReference type="SAM" id="Coils"/>
    </source>
</evidence>
<dbReference type="STRING" id="1178515.SY83_21625"/>
<reference evidence="4 5" key="1">
    <citation type="submission" date="2015-01" db="EMBL/GenBank/DDBJ databases">
        <title>Paenibacillus swuensis/DY6/whole genome sequencing.</title>
        <authorList>
            <person name="Kim M.K."/>
            <person name="Srinivasan S."/>
            <person name="Lee J.-J."/>
        </authorList>
    </citation>
    <scope>NUCLEOTIDE SEQUENCE [LARGE SCALE GENOMIC DNA]</scope>
    <source>
        <strain evidence="4 5">DY6</strain>
    </source>
</reference>
<dbReference type="EMBL" id="CP011388">
    <property type="protein sequence ID" value="ANE48450.1"/>
    <property type="molecule type" value="Genomic_DNA"/>
</dbReference>
<dbReference type="PATRIC" id="fig|1178515.4.peg.4383"/>
<sequence>MRVPSMERFAHLAQIAGIFLCGLVVGCALFNSVFHLQMEKVLKSNREYKEQIEELQDEAKVSETYKNKQVISKIMVRIEKNPADNEVKQIAQEQIKNSLQKELSILKGNSIYDIDRDAKIARLLLNKKRYTVDGNDYTIAVKTMLLVDKVLHIWISVDRHIRN</sequence>
<evidence type="ECO:0000313" key="5">
    <source>
        <dbReference type="Proteomes" id="UP000076927"/>
    </source>
</evidence>
<proteinExistence type="predicted"/>
<organism evidence="4 5">
    <name type="scientific">Paenibacillus swuensis</name>
    <dbReference type="NCBI Taxonomy" id="1178515"/>
    <lineage>
        <taxon>Bacteria</taxon>
        <taxon>Bacillati</taxon>
        <taxon>Bacillota</taxon>
        <taxon>Bacilli</taxon>
        <taxon>Bacillales</taxon>
        <taxon>Paenibacillaceae</taxon>
        <taxon>Paenibacillus</taxon>
    </lineage>
</organism>
<dbReference type="InterPro" id="IPR058620">
    <property type="entry name" value="YtrI_C"/>
</dbReference>
<feature type="transmembrane region" description="Helical" evidence="2">
    <location>
        <begin position="12"/>
        <end position="36"/>
    </location>
</feature>
<evidence type="ECO:0000259" key="3">
    <source>
        <dbReference type="Pfam" id="PF26347"/>
    </source>
</evidence>